<evidence type="ECO:0000259" key="6">
    <source>
        <dbReference type="Pfam" id="PF03865"/>
    </source>
</evidence>
<evidence type="ECO:0000256" key="2">
    <source>
        <dbReference type="ARBA" id="ARBA00022692"/>
    </source>
</evidence>
<dbReference type="InterPro" id="IPR013686">
    <property type="entry name" value="Polypept-transport_assoc_ShlB"/>
</dbReference>
<evidence type="ECO:0000256" key="1">
    <source>
        <dbReference type="ARBA" id="ARBA00022452"/>
    </source>
</evidence>
<dbReference type="InterPro" id="IPR051544">
    <property type="entry name" value="TPS_OM_transporter"/>
</dbReference>
<name>A0ABV2D2Q9_9SPHN</name>
<dbReference type="InterPro" id="IPR005565">
    <property type="entry name" value="Hemolysn_activator_HlyB_C"/>
</dbReference>
<feature type="signal peptide" evidence="5">
    <location>
        <begin position="1"/>
        <end position="21"/>
    </location>
</feature>
<dbReference type="RefSeq" id="WP_353984657.1">
    <property type="nucleotide sequence ID" value="NZ_JBEWLY010000019.1"/>
</dbReference>
<reference evidence="8 9" key="1">
    <citation type="submission" date="2024-07" db="EMBL/GenBank/DDBJ databases">
        <title>Novosphingobium kalidii RD2P27.</title>
        <authorList>
            <person name="Sun J.-Q."/>
        </authorList>
    </citation>
    <scope>NUCLEOTIDE SEQUENCE [LARGE SCALE GENOMIC DNA]</scope>
    <source>
        <strain evidence="8 9">RD2P27</strain>
    </source>
</reference>
<evidence type="ECO:0000256" key="3">
    <source>
        <dbReference type="ARBA" id="ARBA00023237"/>
    </source>
</evidence>
<keyword evidence="1" id="KW-0472">Membrane</keyword>
<dbReference type="Pfam" id="PF03865">
    <property type="entry name" value="ShlB"/>
    <property type="match status" value="1"/>
</dbReference>
<proteinExistence type="predicted"/>
<evidence type="ECO:0000313" key="8">
    <source>
        <dbReference type="EMBL" id="MET1756166.1"/>
    </source>
</evidence>
<sequence>MTFRNWAFAALMLVGTNTAKAQSVSDSPTTALDRVDPAHAENDIAPRDGPRPQIETVEQPAGPTLGGTRYPVGAIALTGLRILQPVDFVDIIEGYTGRALTGEELASLAKRIADRLQSRGYIFASAGIAPQPLDAGVLIVAVDEGVIDHIEVQGDDSAVIRNWLDPLRSGRPVTFAEVERRLLLIGDLPGVWVRRSRYERRGSEGVLIVEVSRDPASGRVTFDNDGSKPVGPAQARIEANFNGLFAADDRIALTYQTTPFEPSELQYGRFQYVKLVSTAGTEVSVRGSYSSTEPGAYLRGRGIFGESWRAGLGVRHPLWRRRDASLWLEGDLESRELRQERKGILARKDRITTISVGVYGYALVAAGQMRARMTLSQGLDVLDATLMGDRLASRGDAAPDFTMVSGWVDWTGNLFDRFSMRVALSGQTSTTPLLITEEAGLGGSRFLRGYNYNERSGEQALMGSGELRYDWVHPAGLVERARLYAFADAGVVDNVGGGRGSGSLASTGGGISTSITRDLAIDLQLAFPLTGPRYDTDDRSPRFNLETRHSF</sequence>
<dbReference type="EMBL" id="JBEWLY010000019">
    <property type="protein sequence ID" value="MET1756166.1"/>
    <property type="molecule type" value="Genomic_DNA"/>
</dbReference>
<evidence type="ECO:0000256" key="5">
    <source>
        <dbReference type="SAM" id="SignalP"/>
    </source>
</evidence>
<dbReference type="Gene3D" id="2.40.160.50">
    <property type="entry name" value="membrane protein fhac: a member of the omp85/tpsb transporter family"/>
    <property type="match status" value="1"/>
</dbReference>
<dbReference type="Proteomes" id="UP001548713">
    <property type="component" value="Unassembled WGS sequence"/>
</dbReference>
<keyword evidence="1" id="KW-1134">Transmembrane beta strand</keyword>
<organism evidence="8 9">
    <name type="scientific">Novosphingobium kalidii</name>
    <dbReference type="NCBI Taxonomy" id="3230299"/>
    <lineage>
        <taxon>Bacteria</taxon>
        <taxon>Pseudomonadati</taxon>
        <taxon>Pseudomonadota</taxon>
        <taxon>Alphaproteobacteria</taxon>
        <taxon>Sphingomonadales</taxon>
        <taxon>Sphingomonadaceae</taxon>
        <taxon>Novosphingobium</taxon>
    </lineage>
</organism>
<gene>
    <name evidence="8" type="ORF">ABVV53_11975</name>
</gene>
<feature type="compositionally biased region" description="Basic and acidic residues" evidence="4">
    <location>
        <begin position="33"/>
        <end position="50"/>
    </location>
</feature>
<comment type="caution">
    <text evidence="8">The sequence shown here is derived from an EMBL/GenBank/DDBJ whole genome shotgun (WGS) entry which is preliminary data.</text>
</comment>
<accession>A0ABV2D2Q9</accession>
<feature type="domain" description="Polypeptide-transport-associated ShlB-type" evidence="7">
    <location>
        <begin position="72"/>
        <end position="145"/>
    </location>
</feature>
<evidence type="ECO:0000256" key="4">
    <source>
        <dbReference type="SAM" id="MobiDB-lite"/>
    </source>
</evidence>
<feature type="domain" description="Haemolysin activator HlyB C-terminal" evidence="6">
    <location>
        <begin position="206"/>
        <end position="512"/>
    </location>
</feature>
<feature type="region of interest" description="Disordered" evidence="4">
    <location>
        <begin position="22"/>
        <end position="65"/>
    </location>
</feature>
<keyword evidence="9" id="KW-1185">Reference proteome</keyword>
<keyword evidence="3" id="KW-0998">Cell outer membrane</keyword>
<evidence type="ECO:0000313" key="9">
    <source>
        <dbReference type="Proteomes" id="UP001548713"/>
    </source>
</evidence>
<dbReference type="PANTHER" id="PTHR34597">
    <property type="entry name" value="SLR1661 PROTEIN"/>
    <property type="match status" value="1"/>
</dbReference>
<dbReference type="Gene3D" id="3.10.20.310">
    <property type="entry name" value="membrane protein fhac"/>
    <property type="match status" value="1"/>
</dbReference>
<dbReference type="Pfam" id="PF08479">
    <property type="entry name" value="POTRA_2"/>
    <property type="match status" value="1"/>
</dbReference>
<protein>
    <submittedName>
        <fullName evidence="8">ShlB/FhaC/HecB family hemolysin secretion/activation protein</fullName>
    </submittedName>
</protein>
<keyword evidence="5" id="KW-0732">Signal</keyword>
<dbReference type="PANTHER" id="PTHR34597:SF6">
    <property type="entry name" value="BLR6126 PROTEIN"/>
    <property type="match status" value="1"/>
</dbReference>
<evidence type="ECO:0000259" key="7">
    <source>
        <dbReference type="Pfam" id="PF08479"/>
    </source>
</evidence>
<keyword evidence="2" id="KW-0812">Transmembrane</keyword>
<feature type="chain" id="PRO_5047340112" evidence="5">
    <location>
        <begin position="22"/>
        <end position="551"/>
    </location>
</feature>